<sequence length="220" mass="23908">MTTTRRTVKPTSAAERESPRVPDVDPDQQPATLDACRRCPLWANATQGVPGVGPRHAPIMMVGEQPGDKEDLQGLPFVGPAGALLDDALAEAGIGRGDVYVTNAVKHFKWTPRGKRRLHKTPAQREVDACRYWLDKELDGVGAHVVVALGATALKAVLEDPKSRLQDAIGKVVRHGDRFVVATYHPSFALRAPDADTRDRAYAAIVAALRDAKKLAQRRT</sequence>
<evidence type="ECO:0000256" key="9">
    <source>
        <dbReference type="ARBA" id="ARBA00023204"/>
    </source>
</evidence>
<evidence type="ECO:0000259" key="11">
    <source>
        <dbReference type="SMART" id="SM00986"/>
    </source>
</evidence>
<gene>
    <name evidence="12" type="ORF">I6K02_27640</name>
</gene>
<dbReference type="GO" id="GO:0097506">
    <property type="term" value="F:deaminated base DNA N-glycosylase activity"/>
    <property type="evidence" value="ECO:0007669"/>
    <property type="project" value="UniProtKB-ARBA"/>
</dbReference>
<keyword evidence="9" id="KW-0234">DNA repair</keyword>
<name>A0A892I6J5_9BURK</name>
<dbReference type="AlphaFoldDB" id="A0A892I6J5"/>
<keyword evidence="4" id="KW-0479">Metal-binding</keyword>
<dbReference type="InterPro" id="IPR051536">
    <property type="entry name" value="UDG_Type-4/5"/>
</dbReference>
<dbReference type="Proteomes" id="UP000625568">
    <property type="component" value="Chromosome 3"/>
</dbReference>
<dbReference type="GO" id="GO:0006281">
    <property type="term" value="P:DNA repair"/>
    <property type="evidence" value="ECO:0007669"/>
    <property type="project" value="UniProtKB-KW"/>
</dbReference>
<dbReference type="NCBIfam" id="TIGR00758">
    <property type="entry name" value="UDG_fam4"/>
    <property type="match status" value="1"/>
</dbReference>
<evidence type="ECO:0000256" key="2">
    <source>
        <dbReference type="ARBA" id="ARBA00019403"/>
    </source>
</evidence>
<evidence type="ECO:0000313" key="12">
    <source>
        <dbReference type="EMBL" id="QRO80893.1"/>
    </source>
</evidence>
<dbReference type="EMBL" id="CP069484">
    <property type="protein sequence ID" value="QRO80893.1"/>
    <property type="molecule type" value="Genomic_DNA"/>
</dbReference>
<dbReference type="GO" id="GO:0051539">
    <property type="term" value="F:4 iron, 4 sulfur cluster binding"/>
    <property type="evidence" value="ECO:0007669"/>
    <property type="project" value="UniProtKB-KW"/>
</dbReference>
<evidence type="ECO:0000256" key="3">
    <source>
        <dbReference type="ARBA" id="ARBA00022485"/>
    </source>
</evidence>
<dbReference type="Gene3D" id="3.40.470.10">
    <property type="entry name" value="Uracil-DNA glycosylase-like domain"/>
    <property type="match status" value="1"/>
</dbReference>
<proteinExistence type="inferred from homology"/>
<dbReference type="GO" id="GO:0046872">
    <property type="term" value="F:metal ion binding"/>
    <property type="evidence" value="ECO:0007669"/>
    <property type="project" value="UniProtKB-KW"/>
</dbReference>
<dbReference type="CDD" id="cd10030">
    <property type="entry name" value="UDG-F4_TTUDGA_SPO1dp_like"/>
    <property type="match status" value="1"/>
</dbReference>
<comment type="similarity">
    <text evidence="1">Belongs to the uracil-DNA glycosylase (UDG) superfamily. Type 4 (UDGa) family.</text>
</comment>
<dbReference type="InterPro" id="IPR005273">
    <property type="entry name" value="Ura-DNA_glyco_family4"/>
</dbReference>
<keyword evidence="7" id="KW-0408">Iron</keyword>
<dbReference type="PANTHER" id="PTHR33693">
    <property type="entry name" value="TYPE-5 URACIL-DNA GLYCOSYLASE"/>
    <property type="match status" value="1"/>
</dbReference>
<dbReference type="SUPFAM" id="SSF52141">
    <property type="entry name" value="Uracil-DNA glycosylase-like"/>
    <property type="match status" value="1"/>
</dbReference>
<feature type="region of interest" description="Disordered" evidence="10">
    <location>
        <begin position="1"/>
        <end position="29"/>
    </location>
</feature>
<evidence type="ECO:0000256" key="10">
    <source>
        <dbReference type="SAM" id="MobiDB-lite"/>
    </source>
</evidence>
<evidence type="ECO:0000256" key="5">
    <source>
        <dbReference type="ARBA" id="ARBA00022763"/>
    </source>
</evidence>
<dbReference type="RefSeq" id="WP_006767162.1">
    <property type="nucleotide sequence ID" value="NZ_CABVPR010000007.1"/>
</dbReference>
<dbReference type="PANTHER" id="PTHR33693:SF9">
    <property type="entry name" value="TYPE-4 URACIL-DNA GLYCOSYLASE"/>
    <property type="match status" value="1"/>
</dbReference>
<dbReference type="InterPro" id="IPR005122">
    <property type="entry name" value="Uracil-DNA_glycosylase-like"/>
</dbReference>
<protein>
    <recommendedName>
        <fullName evidence="2">Type-4 uracil-DNA glycosylase</fullName>
    </recommendedName>
</protein>
<evidence type="ECO:0000256" key="4">
    <source>
        <dbReference type="ARBA" id="ARBA00022723"/>
    </source>
</evidence>
<evidence type="ECO:0000256" key="1">
    <source>
        <dbReference type="ARBA" id="ARBA00006521"/>
    </source>
</evidence>
<dbReference type="InterPro" id="IPR036895">
    <property type="entry name" value="Uracil-DNA_glycosylase-like_sf"/>
</dbReference>
<dbReference type="NCBIfam" id="TIGR03914">
    <property type="entry name" value="UDG_fam_dom"/>
    <property type="match status" value="1"/>
</dbReference>
<dbReference type="SMART" id="SM00987">
    <property type="entry name" value="UreE_C"/>
    <property type="match status" value="1"/>
</dbReference>
<evidence type="ECO:0000256" key="6">
    <source>
        <dbReference type="ARBA" id="ARBA00022801"/>
    </source>
</evidence>
<reference evidence="12 13" key="1">
    <citation type="submission" date="2021-02" db="EMBL/GenBank/DDBJ databases">
        <title>FDA dAtabase for Regulatory Grade micrObial Sequences (FDA-ARGOS): Supporting development and validation of Infectious Disease Dx tests.</title>
        <authorList>
            <person name="Minogue T."/>
            <person name="Wolcott M."/>
            <person name="Wasieloski L."/>
            <person name="Aguilar W."/>
            <person name="Moore D."/>
            <person name="Jaissle J."/>
            <person name="Tallon L."/>
            <person name="Sadzewicz L."/>
            <person name="Zhao X."/>
            <person name="Boylan J."/>
            <person name="Ott S."/>
            <person name="Bowen H."/>
            <person name="Vavikolanu K."/>
            <person name="Mehta A."/>
            <person name="Aluvathingal J."/>
            <person name="Nadendla S."/>
            <person name="Yan Y."/>
            <person name="Sichtig H."/>
        </authorList>
    </citation>
    <scope>NUCLEOTIDE SEQUENCE [LARGE SCALE GENOMIC DNA]</scope>
    <source>
        <strain evidence="12 13">FDAARGOS_1272</strain>
    </source>
</reference>
<organism evidence="12 13">
    <name type="scientific">Burkholderia dolosa</name>
    <dbReference type="NCBI Taxonomy" id="152500"/>
    <lineage>
        <taxon>Bacteria</taxon>
        <taxon>Pseudomonadati</taxon>
        <taxon>Pseudomonadota</taxon>
        <taxon>Betaproteobacteria</taxon>
        <taxon>Burkholderiales</taxon>
        <taxon>Burkholderiaceae</taxon>
        <taxon>Burkholderia</taxon>
        <taxon>Burkholderia cepacia complex</taxon>
    </lineage>
</organism>
<keyword evidence="3" id="KW-0004">4Fe-4S</keyword>
<keyword evidence="5" id="KW-0227">DNA damage</keyword>
<evidence type="ECO:0000313" key="13">
    <source>
        <dbReference type="Proteomes" id="UP000625568"/>
    </source>
</evidence>
<keyword evidence="13" id="KW-1185">Reference proteome</keyword>
<evidence type="ECO:0000256" key="7">
    <source>
        <dbReference type="ARBA" id="ARBA00023004"/>
    </source>
</evidence>
<keyword evidence="8" id="KW-0411">Iron-sulfur</keyword>
<keyword evidence="6" id="KW-0378">Hydrolase</keyword>
<dbReference type="Pfam" id="PF03167">
    <property type="entry name" value="UDG"/>
    <property type="match status" value="1"/>
</dbReference>
<feature type="domain" description="Uracil-DNA glycosylase-like" evidence="11">
    <location>
        <begin position="50"/>
        <end position="210"/>
    </location>
</feature>
<accession>A0A892I6J5</accession>
<evidence type="ECO:0000256" key="8">
    <source>
        <dbReference type="ARBA" id="ARBA00023014"/>
    </source>
</evidence>
<dbReference type="SMART" id="SM00986">
    <property type="entry name" value="UDG"/>
    <property type="match status" value="1"/>
</dbReference>
<feature type="compositionally biased region" description="Basic and acidic residues" evidence="10">
    <location>
        <begin position="14"/>
        <end position="23"/>
    </location>
</feature>
<dbReference type="GeneID" id="93131059"/>